<comment type="similarity">
    <text evidence="1">Belongs to the acetyltransferase family.</text>
</comment>
<dbReference type="PROSITE" id="PS51186">
    <property type="entry name" value="GNAT"/>
    <property type="match status" value="1"/>
</dbReference>
<dbReference type="Pfam" id="PF00583">
    <property type="entry name" value="Acetyltransf_1"/>
    <property type="match status" value="1"/>
</dbReference>
<keyword evidence="3" id="KW-0012">Acyltransferase</keyword>
<evidence type="ECO:0000313" key="6">
    <source>
        <dbReference type="RefSeq" id="WP_028309854.1"/>
    </source>
</evidence>
<sequence>MTAFATPASFRIDAAAPADCDDLVALIRGLAEYESLTHLLQVTPLALAEHLFGATPSAEAVIARDADGSALGFALWFRNFSTFLGKPGLYLEDIFVLPSARGRGIGKALIRHVGAIAVERGCGRFEWSVLDWNTSAIGFYESLGATVLPDWRIVRVTGEALARFRREG</sequence>
<dbReference type="OrthoDB" id="5295305at2"/>
<reference evidence="6" key="4">
    <citation type="journal article" date="2016" name="Int. J. Mol. Sci.">
        <title>Structure and Functional Diversity of GCN5-Related N-Acetyltransferases (GNAT).</title>
        <authorList>
            <person name="Salah Ud-Din A.I."/>
            <person name="Tikhomirova A."/>
            <person name="Roujeinikova A."/>
        </authorList>
    </citation>
    <scope>NUCLEOTIDE SEQUENCE</scope>
</reference>
<dbReference type="InterPro" id="IPR016181">
    <property type="entry name" value="Acyl_CoA_acyltransferase"/>
</dbReference>
<organism evidence="5 6">
    <name type="scientific">Derxia gummosa DSM 723</name>
    <dbReference type="NCBI Taxonomy" id="1121388"/>
    <lineage>
        <taxon>Bacteria</taxon>
        <taxon>Pseudomonadati</taxon>
        <taxon>Pseudomonadota</taxon>
        <taxon>Betaproteobacteria</taxon>
        <taxon>Burkholderiales</taxon>
        <taxon>Alcaligenaceae</taxon>
        <taxon>Derxia</taxon>
    </lineage>
</organism>
<dbReference type="PANTHER" id="PTHR10545">
    <property type="entry name" value="DIAMINE N-ACETYLTRANSFERASE"/>
    <property type="match status" value="1"/>
</dbReference>
<dbReference type="SUPFAM" id="SSF55729">
    <property type="entry name" value="Acyl-CoA N-acyltransferases (Nat)"/>
    <property type="match status" value="1"/>
</dbReference>
<keyword evidence="5" id="KW-1185">Reference proteome</keyword>
<feature type="domain" description="N-acetyltransferase" evidence="4">
    <location>
        <begin position="10"/>
        <end position="167"/>
    </location>
</feature>
<evidence type="ECO:0000313" key="5">
    <source>
        <dbReference type="Proteomes" id="UP000675920"/>
    </source>
</evidence>
<evidence type="ECO:0000256" key="3">
    <source>
        <dbReference type="ARBA" id="ARBA00023315"/>
    </source>
</evidence>
<evidence type="ECO:0000256" key="1">
    <source>
        <dbReference type="ARBA" id="ARBA00008694"/>
    </source>
</evidence>
<dbReference type="Gene3D" id="3.40.630.30">
    <property type="match status" value="1"/>
</dbReference>
<name>A0A8B6X0H0_9BURK</name>
<dbReference type="Proteomes" id="UP000675920">
    <property type="component" value="Unplaced"/>
</dbReference>
<proteinExistence type="inferred from homology"/>
<evidence type="ECO:0000256" key="2">
    <source>
        <dbReference type="ARBA" id="ARBA00022679"/>
    </source>
</evidence>
<reference evidence="6" key="3">
    <citation type="journal article" date="2016" name="Biochemistry">
        <title>Bacterial GCN5-Related N-Acetyltransferases: From Resistance to Regulation.</title>
        <authorList>
            <person name="Favrot L."/>
            <person name="Blanchard J.S."/>
            <person name="Vergnolle O."/>
        </authorList>
    </citation>
    <scope>NUCLEOTIDE SEQUENCE</scope>
</reference>
<reference evidence="6" key="5">
    <citation type="submission" date="2025-08" db="UniProtKB">
        <authorList>
            <consortium name="RefSeq"/>
        </authorList>
    </citation>
    <scope>IDENTIFICATION</scope>
</reference>
<dbReference type="AlphaFoldDB" id="A0A8B6X0H0"/>
<dbReference type="CDD" id="cd04301">
    <property type="entry name" value="NAT_SF"/>
    <property type="match status" value="1"/>
</dbReference>
<dbReference type="PANTHER" id="PTHR10545:SF29">
    <property type="entry name" value="GH14572P-RELATED"/>
    <property type="match status" value="1"/>
</dbReference>
<dbReference type="RefSeq" id="WP_028309854.1">
    <property type="nucleotide sequence ID" value="NZ_AXWS01000001.1"/>
</dbReference>
<dbReference type="InterPro" id="IPR051016">
    <property type="entry name" value="Diverse_Substrate_AcTransf"/>
</dbReference>
<dbReference type="GO" id="GO:0008080">
    <property type="term" value="F:N-acetyltransferase activity"/>
    <property type="evidence" value="ECO:0007669"/>
    <property type="project" value="TreeGrafter"/>
</dbReference>
<reference evidence="6" key="1">
    <citation type="journal article" date="2000" name="Annu. Rev. Biophys. Biomol. Struct.">
        <title>GCN5-related N-acetyltransferases: a structural overview.</title>
        <authorList>
            <person name="Dyda F."/>
            <person name="Klein D.C."/>
            <person name="Hickman A.B."/>
        </authorList>
    </citation>
    <scope>NUCLEOTIDE SEQUENCE</scope>
</reference>
<accession>A0A8B6X0H0</accession>
<reference evidence="6" key="2">
    <citation type="journal article" date="2005" name="Arch. Biochem. Biophys.">
        <title>Structure and functions of the GNAT superfamily of acetyltransferases.</title>
        <authorList>
            <person name="Vetting M.W."/>
            <person name="S de Carvalho L.P."/>
            <person name="Yu M."/>
            <person name="Hegde S.S."/>
            <person name="Magnet S."/>
            <person name="Roderick S.L."/>
            <person name="Blanchard J.S."/>
        </authorList>
    </citation>
    <scope>NUCLEOTIDE SEQUENCE</scope>
</reference>
<dbReference type="InterPro" id="IPR000182">
    <property type="entry name" value="GNAT_dom"/>
</dbReference>
<dbReference type="EC" id="2.3.-.-" evidence="6"/>
<protein>
    <submittedName>
        <fullName evidence="6">GNAT family N-acetyltransferase</fullName>
        <ecNumber evidence="6">2.3.-.-</ecNumber>
    </submittedName>
</protein>
<keyword evidence="2" id="KW-0808">Transferase</keyword>
<dbReference type="FunFam" id="3.40.630.30:FF:000064">
    <property type="entry name" value="GNAT family acetyltransferase"/>
    <property type="match status" value="1"/>
</dbReference>
<evidence type="ECO:0000259" key="4">
    <source>
        <dbReference type="PROSITE" id="PS51186"/>
    </source>
</evidence>